<reference evidence="2 3" key="1">
    <citation type="journal article" date="2019" name="Syst. Appl. Microbiol.">
        <title>Microvirga tunisiensis sp. nov., a root nodule symbiotic bacterium isolated from Lupinus micranthus and L. luteus grown in Northern Tunisia.</title>
        <authorList>
            <person name="Msaddak A."/>
            <person name="Rejili M."/>
            <person name="Duran D."/>
            <person name="Mars M."/>
            <person name="Palacios J.M."/>
            <person name="Ruiz-Argueso T."/>
            <person name="Rey L."/>
            <person name="Imperial J."/>
        </authorList>
    </citation>
    <scope>NUCLEOTIDE SEQUENCE [LARGE SCALE GENOMIC DNA]</scope>
    <source>
        <strain evidence="2 3">Lmie10</strain>
    </source>
</reference>
<sequence>MDALSKLSRRQSLQSLVLFGAGAVITGLHRPTAAHAQATSPSAMKDKDIFQFALNLEYMEAEYYLRATTGKGIDAADIGADAGGVNGGRKVSFRDKAISEFADELAKNELAHVRFYRKTLGSQAVARPTIDFEGGFKAVATAAGLPEFDPFANDMNFLLGGVLFEDVGVTGYAGAAPLLQKKEFVEAAAAILAVEAYHIGMARSQLDQMGEKAQKAANAVSAARDKLDGPHDKDQGIERNGKANLLPATPDGMVFRRTPQEVLRIVYLTDKAGVDSGGFYPKGINGALKST</sequence>
<dbReference type="OrthoDB" id="954262at2"/>
<dbReference type="InterPro" id="IPR052965">
    <property type="entry name" value="Pigment-catalase-like"/>
</dbReference>
<dbReference type="EMBL" id="VOSK01000119">
    <property type="protein sequence ID" value="MPR28015.1"/>
    <property type="molecule type" value="Genomic_DNA"/>
</dbReference>
<feature type="compositionally biased region" description="Basic and acidic residues" evidence="1">
    <location>
        <begin position="223"/>
        <end position="241"/>
    </location>
</feature>
<evidence type="ECO:0000313" key="3">
    <source>
        <dbReference type="Proteomes" id="UP000403266"/>
    </source>
</evidence>
<protein>
    <submittedName>
        <fullName evidence="2">Ferritin-like domain-containing protein</fullName>
    </submittedName>
</protein>
<dbReference type="PANTHER" id="PTHR31694">
    <property type="entry name" value="DESICCATION-LIKE PROTEIN"/>
    <property type="match status" value="1"/>
</dbReference>
<dbReference type="SUPFAM" id="SSF47240">
    <property type="entry name" value="Ferritin-like"/>
    <property type="match status" value="1"/>
</dbReference>
<proteinExistence type="predicted"/>
<dbReference type="Proteomes" id="UP000403266">
    <property type="component" value="Unassembled WGS sequence"/>
</dbReference>
<dbReference type="InterPro" id="IPR009078">
    <property type="entry name" value="Ferritin-like_SF"/>
</dbReference>
<name>A0A5N7MLW7_9HYPH</name>
<gene>
    <name evidence="2" type="ORF">FS320_23330</name>
</gene>
<evidence type="ECO:0000313" key="2">
    <source>
        <dbReference type="EMBL" id="MPR28015.1"/>
    </source>
</evidence>
<dbReference type="PANTHER" id="PTHR31694:SF26">
    <property type="entry name" value="OS05G0151100 PROTEIN"/>
    <property type="match status" value="1"/>
</dbReference>
<evidence type="ECO:0000256" key="1">
    <source>
        <dbReference type="SAM" id="MobiDB-lite"/>
    </source>
</evidence>
<comment type="caution">
    <text evidence="2">The sequence shown here is derived from an EMBL/GenBank/DDBJ whole genome shotgun (WGS) entry which is preliminary data.</text>
</comment>
<dbReference type="PROSITE" id="PS51318">
    <property type="entry name" value="TAT"/>
    <property type="match status" value="1"/>
</dbReference>
<keyword evidence="3" id="KW-1185">Reference proteome</keyword>
<accession>A0A5N7MLW7</accession>
<dbReference type="Pfam" id="PF13668">
    <property type="entry name" value="Ferritin_2"/>
    <property type="match status" value="1"/>
</dbReference>
<organism evidence="2 3">
    <name type="scientific">Microvirga tunisiensis</name>
    <dbReference type="NCBI Taxonomy" id="2108360"/>
    <lineage>
        <taxon>Bacteria</taxon>
        <taxon>Pseudomonadati</taxon>
        <taxon>Pseudomonadota</taxon>
        <taxon>Alphaproteobacteria</taxon>
        <taxon>Hyphomicrobiales</taxon>
        <taxon>Methylobacteriaceae</taxon>
        <taxon>Microvirga</taxon>
    </lineage>
</organism>
<feature type="region of interest" description="Disordered" evidence="1">
    <location>
        <begin position="217"/>
        <end position="243"/>
    </location>
</feature>
<dbReference type="AlphaFoldDB" id="A0A5N7MLW7"/>
<dbReference type="InterPro" id="IPR006311">
    <property type="entry name" value="TAT_signal"/>
</dbReference>